<dbReference type="InterPro" id="IPR008823">
    <property type="entry name" value="RuvB_wg_C"/>
</dbReference>
<dbReference type="GO" id="GO:0006281">
    <property type="term" value="P:DNA repair"/>
    <property type="evidence" value="ECO:0007669"/>
    <property type="project" value="UniProtKB-UniRule"/>
</dbReference>
<name>A0AB32XB02_MYCFM</name>
<dbReference type="HAMAP" id="MF_00016">
    <property type="entry name" value="DNA_HJ_migration_RuvB"/>
    <property type="match status" value="1"/>
</dbReference>
<dbReference type="NCBIfam" id="NF000868">
    <property type="entry name" value="PRK00080.1"/>
    <property type="match status" value="1"/>
</dbReference>
<evidence type="ECO:0000256" key="5">
    <source>
        <dbReference type="ARBA" id="ARBA00022840"/>
    </source>
</evidence>
<dbReference type="AlphaFoldDB" id="A0AB32XB02"/>
<dbReference type="NCBIfam" id="TIGR00635">
    <property type="entry name" value="ruvB"/>
    <property type="match status" value="1"/>
</dbReference>
<dbReference type="PANTHER" id="PTHR42848">
    <property type="match status" value="1"/>
</dbReference>
<feature type="binding site" evidence="9">
    <location>
        <position position="4"/>
    </location>
    <ligand>
        <name>ATP</name>
        <dbReference type="ChEBI" id="CHEBI:30616"/>
    </ligand>
</feature>
<evidence type="ECO:0000256" key="4">
    <source>
        <dbReference type="ARBA" id="ARBA00022801"/>
    </source>
</evidence>
<comment type="caution">
    <text evidence="9">Lacks conserved residue(s) required for the propagation of feature annotation.</text>
</comment>
<comment type="similarity">
    <text evidence="9">Belongs to the RuvB family.</text>
</comment>
<evidence type="ECO:0000259" key="10">
    <source>
        <dbReference type="SMART" id="SM00382"/>
    </source>
</evidence>
<feature type="binding site" evidence="9">
    <location>
        <position position="7"/>
    </location>
    <ligand>
        <name>ATP</name>
        <dbReference type="ChEBI" id="CHEBI:30616"/>
    </ligand>
</feature>
<evidence type="ECO:0000313" key="11">
    <source>
        <dbReference type="EMBL" id="ADV34323.1"/>
    </source>
</evidence>
<feature type="binding site" evidence="9">
    <location>
        <position position="301"/>
    </location>
    <ligand>
        <name>DNA</name>
        <dbReference type="ChEBI" id="CHEBI:16991"/>
    </ligand>
</feature>
<reference evidence="11 12" key="1">
    <citation type="journal article" date="2011" name="J. Bacteriol.">
        <title>Genome sequence of the repetitive-sequence-rich Mycoplasma fermentans strain M64.</title>
        <authorList>
            <person name="Shu H.W."/>
            <person name="Liu T.T."/>
            <person name="Chang H.Y."/>
            <person name="Liu Y.M."/>
            <person name="Wu K.M."/>
            <person name="Shu H.Y."/>
            <person name="Tsai S.F."/>
            <person name="Hsiao K.J."/>
            <person name="Hu W.S."/>
            <person name="Ng W.V."/>
        </authorList>
    </citation>
    <scope>NUCLEOTIDE SEQUENCE [LARGE SCALE GENOMIC DNA]</scope>
    <source>
        <strain evidence="11 12">M64</strain>
    </source>
</reference>
<feature type="binding site" evidence="9">
    <location>
        <position position="296"/>
    </location>
    <ligand>
        <name>DNA</name>
        <dbReference type="ChEBI" id="CHEBI:16991"/>
    </ligand>
</feature>
<feature type="binding site" evidence="9">
    <location>
        <begin position="114"/>
        <end position="116"/>
    </location>
    <ligand>
        <name>ATP</name>
        <dbReference type="ChEBI" id="CHEBI:30616"/>
    </ligand>
</feature>
<feature type="binding site" evidence="9">
    <location>
        <position position="52"/>
    </location>
    <ligand>
        <name>Mg(2+)</name>
        <dbReference type="ChEBI" id="CHEBI:18420"/>
    </ligand>
</feature>
<feature type="domain" description="AAA+ ATPase" evidence="10">
    <location>
        <begin position="37"/>
        <end position="168"/>
    </location>
</feature>
<dbReference type="Pfam" id="PF05491">
    <property type="entry name" value="WHD_RuvB"/>
    <property type="match status" value="1"/>
</dbReference>
<feature type="region of interest" description="Small ATPAse domain (RuvB-S)" evidence="9">
    <location>
        <begin position="168"/>
        <end position="238"/>
    </location>
</feature>
<feature type="binding site" evidence="9">
    <location>
        <position position="157"/>
    </location>
    <ligand>
        <name>ATP</name>
        <dbReference type="ChEBI" id="CHEBI:30616"/>
    </ligand>
</feature>
<evidence type="ECO:0000256" key="9">
    <source>
        <dbReference type="HAMAP-Rule" id="MF_00016"/>
    </source>
</evidence>
<feature type="binding site" evidence="9">
    <location>
        <position position="277"/>
    </location>
    <ligand>
        <name>DNA</name>
        <dbReference type="ChEBI" id="CHEBI:16991"/>
    </ligand>
</feature>
<feature type="binding site" evidence="9">
    <location>
        <position position="53"/>
    </location>
    <ligand>
        <name>ATP</name>
        <dbReference type="ChEBI" id="CHEBI:30616"/>
    </ligand>
</feature>
<dbReference type="InterPro" id="IPR004605">
    <property type="entry name" value="DNA_helicase_Holl-junc_RuvB"/>
</dbReference>
<dbReference type="GO" id="GO:0006310">
    <property type="term" value="P:DNA recombination"/>
    <property type="evidence" value="ECO:0007669"/>
    <property type="project" value="UniProtKB-UniRule"/>
</dbReference>
<dbReference type="RefSeq" id="WP_013526784.1">
    <property type="nucleotide sequence ID" value="NC_014921.1"/>
</dbReference>
<dbReference type="GO" id="GO:0005737">
    <property type="term" value="C:cytoplasm"/>
    <property type="evidence" value="ECO:0007669"/>
    <property type="project" value="UniProtKB-SubCell"/>
</dbReference>
<keyword evidence="3 9" id="KW-0227">DNA damage</keyword>
<dbReference type="GO" id="GO:0009378">
    <property type="term" value="F:four-way junction helicase activity"/>
    <property type="evidence" value="ECO:0007669"/>
    <property type="project" value="InterPro"/>
</dbReference>
<dbReference type="InterPro" id="IPR027417">
    <property type="entry name" value="P-loop_NTPase"/>
</dbReference>
<dbReference type="KEGG" id="mfm:MfeM64YM_0319"/>
<evidence type="ECO:0000256" key="1">
    <source>
        <dbReference type="ARBA" id="ARBA00022490"/>
    </source>
</evidence>
<dbReference type="CDD" id="cd00009">
    <property type="entry name" value="AAA"/>
    <property type="match status" value="1"/>
</dbReference>
<dbReference type="Proteomes" id="UP000007473">
    <property type="component" value="Chromosome"/>
</dbReference>
<protein>
    <recommendedName>
        <fullName evidence="9">Holliday junction branch migration complex subunit RuvB</fullName>
        <ecNumber evidence="9">3.6.4.-</ecNumber>
    </recommendedName>
</protein>
<dbReference type="GO" id="GO:0005524">
    <property type="term" value="F:ATP binding"/>
    <property type="evidence" value="ECO:0007669"/>
    <property type="project" value="UniProtKB-UniRule"/>
</dbReference>
<dbReference type="InterPro" id="IPR036388">
    <property type="entry name" value="WH-like_DNA-bd_sf"/>
</dbReference>
<dbReference type="SMART" id="SM00382">
    <property type="entry name" value="AAA"/>
    <property type="match status" value="1"/>
</dbReference>
<dbReference type="SUPFAM" id="SSF46785">
    <property type="entry name" value="Winged helix' DNA-binding domain"/>
    <property type="match status" value="1"/>
</dbReference>
<dbReference type="Gene3D" id="1.10.10.10">
    <property type="entry name" value="Winged helix-like DNA-binding domain superfamily/Winged helix DNA-binding domain"/>
    <property type="match status" value="1"/>
</dbReference>
<feature type="region of interest" description="Head domain (RuvB-H)" evidence="9">
    <location>
        <begin position="241"/>
        <end position="320"/>
    </location>
</feature>
<dbReference type="InterPro" id="IPR041445">
    <property type="entry name" value="AAA_lid_4"/>
</dbReference>
<keyword evidence="2 9" id="KW-0547">Nucleotide-binding</keyword>
<organism evidence="11 12">
    <name type="scientific">Mycoplasmopsis fermentans (strain M64)</name>
    <name type="common">Mycoplasma fermentans</name>
    <dbReference type="NCBI Taxonomy" id="943945"/>
    <lineage>
        <taxon>Bacteria</taxon>
        <taxon>Bacillati</taxon>
        <taxon>Mycoplasmatota</taxon>
        <taxon>Mycoplasmoidales</taxon>
        <taxon>Metamycoplasmataceae</taxon>
        <taxon>Mycoplasmopsis</taxon>
    </lineage>
</organism>
<evidence type="ECO:0000256" key="7">
    <source>
        <dbReference type="ARBA" id="ARBA00023172"/>
    </source>
</evidence>
<keyword evidence="6 9" id="KW-0238">DNA-binding</keyword>
<dbReference type="InterPro" id="IPR003593">
    <property type="entry name" value="AAA+_ATPase"/>
</dbReference>
<dbReference type="SUPFAM" id="SSF52540">
    <property type="entry name" value="P-loop containing nucleoside triphosphate hydrolases"/>
    <property type="match status" value="1"/>
</dbReference>
<dbReference type="GO" id="GO:0048476">
    <property type="term" value="C:Holliday junction resolvase complex"/>
    <property type="evidence" value="ECO:0007669"/>
    <property type="project" value="UniProtKB-UniRule"/>
</dbReference>
<sequence>MNSLMLRPANFFEFVGQEKLIYTLKTMIEGSRYRKEPLDHILFYGPPGTGKTSLASILANELDTKIHYLQGALLEKKSDILTVFANVKENDIIFIDEIHSMNKNVEEIIYNAMEDYKIDIIIGPEGNSKVMRMNLKPFTLIGATTKINLLTQPLKDRFGFIARLSQYNEKEIAKILENSEMVLNIKSERGVIPLIAKYSKGTPRVANHLLKRILDFSIQNKEDEITKKTTYSTFKHLELYDLGLGREHIEYLKVLNETFENKFAAIDSIAGVLNIDRDILIYELEPLLLYLKLIAKGPRGRKITTKGIDYLLKNKLDIHY</sequence>
<dbReference type="GO" id="GO:0016787">
    <property type="term" value="F:hydrolase activity"/>
    <property type="evidence" value="ECO:0007669"/>
    <property type="project" value="UniProtKB-KW"/>
</dbReference>
<feature type="binding site" evidence="9">
    <location>
        <position position="51"/>
    </location>
    <ligand>
        <name>ATP</name>
        <dbReference type="ChEBI" id="CHEBI:30616"/>
    </ligand>
</feature>
<evidence type="ECO:0000256" key="8">
    <source>
        <dbReference type="ARBA" id="ARBA00023204"/>
    </source>
</evidence>
<evidence type="ECO:0000256" key="6">
    <source>
        <dbReference type="ARBA" id="ARBA00023125"/>
    </source>
</evidence>
<dbReference type="Gene3D" id="3.40.50.300">
    <property type="entry name" value="P-loop containing nucleotide triphosphate hydrolases"/>
    <property type="match status" value="1"/>
</dbReference>
<keyword evidence="8 9" id="KW-0234">DNA repair</keyword>
<evidence type="ECO:0000313" key="12">
    <source>
        <dbReference type="Proteomes" id="UP000007473"/>
    </source>
</evidence>
<proteinExistence type="inferred from homology"/>
<comment type="domain">
    <text evidence="9">Has 3 domains, the large (RuvB-L) and small ATPase (RuvB-S) domains and the C-terminal head (RuvB-H) domain. The head domain binds DNA, while the ATPase domains jointly bind ATP, ADP or are empty depending on the state of the subunit in the translocation cycle. During a single DNA translocation step the structure of each domain remains the same, but their relative positions change.</text>
</comment>
<keyword evidence="1 9" id="KW-0963">Cytoplasm</keyword>
<dbReference type="GO" id="GO:0000400">
    <property type="term" value="F:four-way junction DNA binding"/>
    <property type="evidence" value="ECO:0007669"/>
    <property type="project" value="UniProtKB-UniRule"/>
</dbReference>
<dbReference type="Pfam" id="PF05496">
    <property type="entry name" value="RuvB_N"/>
    <property type="match status" value="1"/>
</dbReference>
<feature type="binding site" evidence="9">
    <location>
        <position position="48"/>
    </location>
    <ligand>
        <name>ATP</name>
        <dbReference type="ChEBI" id="CHEBI:30616"/>
    </ligand>
</feature>
<feature type="binding site" evidence="9">
    <location>
        <position position="52"/>
    </location>
    <ligand>
        <name>ATP</name>
        <dbReference type="ChEBI" id="CHEBI:30616"/>
    </ligand>
</feature>
<gene>
    <name evidence="11" type="primary">ruvB-3</name>
    <name evidence="9" type="synonym">ruvB</name>
    <name evidence="11" type="ordered locus">MfeM64YM_0319</name>
</gene>
<keyword evidence="11" id="KW-0347">Helicase</keyword>
<dbReference type="InterPro" id="IPR036390">
    <property type="entry name" value="WH_DNA-bd_sf"/>
</dbReference>
<dbReference type="Gene3D" id="1.10.8.60">
    <property type="match status" value="1"/>
</dbReference>
<comment type="subcellular location">
    <subcellularLocation>
        <location evidence="9">Cytoplasm</location>
    </subcellularLocation>
</comment>
<comment type="subunit">
    <text evidence="9">Homohexamer. Forms an RuvA(8)-RuvB(12)-Holliday junction (HJ) complex. HJ DNA is sandwiched between 2 RuvA tetramers; dsDNA enters through RuvA and exits via RuvB. An RuvB hexamer assembles on each DNA strand where it exits the tetramer. Each RuvB hexamer is contacted by two RuvA subunits (via domain III) on 2 adjacent RuvB subunits; this complex drives branch migration. In the full resolvosome a probable DNA-RuvA(4)-RuvB(12)-RuvC(2) complex forms which resolves the HJ.</text>
</comment>
<feature type="binding site" evidence="9">
    <location>
        <position position="204"/>
    </location>
    <ligand>
        <name>ATP</name>
        <dbReference type="ChEBI" id="CHEBI:30616"/>
    </ligand>
</feature>
<keyword evidence="7 9" id="KW-0233">DNA recombination</keyword>
<dbReference type="EC" id="3.6.4.-" evidence="9"/>
<feature type="binding site" evidence="9">
    <location>
        <position position="167"/>
    </location>
    <ligand>
        <name>ATP</name>
        <dbReference type="ChEBI" id="CHEBI:30616"/>
    </ligand>
</feature>
<evidence type="ECO:0000256" key="2">
    <source>
        <dbReference type="ARBA" id="ARBA00022741"/>
    </source>
</evidence>
<keyword evidence="5 9" id="KW-0067">ATP-binding</keyword>
<keyword evidence="4 9" id="KW-0378">Hydrolase</keyword>
<evidence type="ECO:0000256" key="3">
    <source>
        <dbReference type="ARBA" id="ARBA00022763"/>
    </source>
</evidence>
<dbReference type="Pfam" id="PF17864">
    <property type="entry name" value="AAA_lid_4"/>
    <property type="match status" value="1"/>
</dbReference>
<accession>A0AB32XB02</accession>
<comment type="function">
    <text evidence="9">The RuvA-RuvB-RuvC complex processes Holliday junction (HJ) DNA during genetic recombination and DNA repair, while the RuvA-RuvB complex plays an important role in the rescue of blocked DNA replication forks via replication fork reversal (RFR). RuvA specifically binds to HJ cruciform DNA, conferring on it an open structure. The RuvB hexamer acts as an ATP-dependent pump, pulling dsDNA into and through the RuvAB complex. RuvB forms 2 homohexamers on either side of HJ DNA bound by 1 or 2 RuvA tetramers; 4 subunits per hexamer contact DNA at a time. Coordinated motions by a converter formed by DNA-disengaged RuvB subunits stimulates ATP hydrolysis and nucleotide exchange. Immobilization of the converter enables RuvB to convert the ATP-contained energy into a lever motion, pulling 2 nucleotides of DNA out of the RuvA tetramer per ATP hydrolyzed, thus driving DNA branch migration. The RuvB motors rotate together with the DNA substrate, which together with the progressing nucleotide cycle form the mechanistic basis for DNA recombination by continuous HJ branch migration. Branch migration allows RuvC to scan DNA until it finds its consensus sequence, where it cleaves and resolves cruciform DNA.</text>
</comment>
<dbReference type="InterPro" id="IPR008824">
    <property type="entry name" value="RuvB-like_N"/>
</dbReference>
<dbReference type="PANTHER" id="PTHR42848:SF1">
    <property type="entry name" value="HOLLIDAY JUNCTION BRANCH MIGRATION COMPLEX SUBUNIT RUVB"/>
    <property type="match status" value="1"/>
</dbReference>
<comment type="catalytic activity">
    <reaction evidence="9">
        <text>ATP + H2O = ADP + phosphate + H(+)</text>
        <dbReference type="Rhea" id="RHEA:13065"/>
        <dbReference type="ChEBI" id="CHEBI:15377"/>
        <dbReference type="ChEBI" id="CHEBI:15378"/>
        <dbReference type="ChEBI" id="CHEBI:30616"/>
        <dbReference type="ChEBI" id="CHEBI:43474"/>
        <dbReference type="ChEBI" id="CHEBI:456216"/>
    </reaction>
</comment>
<dbReference type="EMBL" id="CP002458">
    <property type="protein sequence ID" value="ADV34323.1"/>
    <property type="molecule type" value="Genomic_DNA"/>
</dbReference>